<evidence type="ECO:0000259" key="1">
    <source>
        <dbReference type="Pfam" id="PF01636"/>
    </source>
</evidence>
<dbReference type="InterPro" id="IPR002575">
    <property type="entry name" value="Aminoglycoside_PTrfase"/>
</dbReference>
<dbReference type="AlphaFoldDB" id="A0A6F8PPW5"/>
<proteinExistence type="predicted"/>
<dbReference type="InterPro" id="IPR038078">
    <property type="entry name" value="PhoU-like_sf"/>
</dbReference>
<dbReference type="Proteomes" id="UP000501466">
    <property type="component" value="Chromosome"/>
</dbReference>
<evidence type="ECO:0000313" key="3">
    <source>
        <dbReference type="Proteomes" id="UP000501466"/>
    </source>
</evidence>
<dbReference type="SUPFAM" id="SSF109755">
    <property type="entry name" value="PhoU-like"/>
    <property type="match status" value="1"/>
</dbReference>
<keyword evidence="3" id="KW-1185">Reference proteome</keyword>
<feature type="domain" description="Aminoglycoside phosphotransferase" evidence="1">
    <location>
        <begin position="292"/>
        <end position="468"/>
    </location>
</feature>
<organism evidence="2 3">
    <name type="scientific">Thiosulfativibrio zosterae</name>
    <dbReference type="NCBI Taxonomy" id="2675053"/>
    <lineage>
        <taxon>Bacteria</taxon>
        <taxon>Pseudomonadati</taxon>
        <taxon>Pseudomonadota</taxon>
        <taxon>Gammaproteobacteria</taxon>
        <taxon>Thiotrichales</taxon>
        <taxon>Piscirickettsiaceae</taxon>
        <taxon>Thiosulfativibrio</taxon>
    </lineage>
</organism>
<dbReference type="EMBL" id="AP021888">
    <property type="protein sequence ID" value="BBP44159.1"/>
    <property type="molecule type" value="Genomic_DNA"/>
</dbReference>
<protein>
    <recommendedName>
        <fullName evidence="1">Aminoglycoside phosphotransferase domain-containing protein</fullName>
    </recommendedName>
</protein>
<evidence type="ECO:0000313" key="2">
    <source>
        <dbReference type="EMBL" id="BBP44159.1"/>
    </source>
</evidence>
<dbReference type="KEGG" id="tzo:THMIRHAT_19050"/>
<accession>A0A6F8PPW5</accession>
<dbReference type="Pfam" id="PF01636">
    <property type="entry name" value="APH"/>
    <property type="match status" value="1"/>
</dbReference>
<dbReference type="SUPFAM" id="SSF56112">
    <property type="entry name" value="Protein kinase-like (PK-like)"/>
    <property type="match status" value="1"/>
</dbReference>
<reference evidence="3" key="1">
    <citation type="submission" date="2019-11" db="EMBL/GenBank/DDBJ databases">
        <title>Isolation and characterization of two novel species in the genus Thiomicrorhabdus.</title>
        <authorList>
            <person name="Mochizuki J."/>
            <person name="Kojima H."/>
            <person name="Fukui M."/>
        </authorList>
    </citation>
    <scope>NUCLEOTIDE SEQUENCE [LARGE SCALE GENOMIC DNA]</scope>
    <source>
        <strain evidence="3">AkT22</strain>
    </source>
</reference>
<gene>
    <name evidence="2" type="ORF">THMIRHAT_19050</name>
</gene>
<dbReference type="RefSeq" id="WP_173291906.1">
    <property type="nucleotide sequence ID" value="NZ_AP021888.1"/>
</dbReference>
<sequence>MKTTPELLTPLQFLILTLQKQLQSVVDYIETGEKRHLNKSLQQVDYIENYHAALLNQSAKAFLNTQAPDQPNALSIQCFEMISNHLKTLSNQLQQLATELQKPKMGRLFKQAAIGNIFLELARNLNLVRPAILADDSQLAIELCQLETRLEHHANPLIKKTQKRLASGQNIATLLNGLFVVKDLCKTAEPLRHIGEAIISSNLGQLIQIDRYHTLQATLNSTSLPTEDDLKIHAMGETKSGCSISGLRHADLAKRTTQDLDILAIFKEGNEEKLQEEKLGIESWHKKYPGIAPEVYAFHQRGDKAGLLFEYMQGETFDKLILRENLEPLQAGLNRLFKTLSDIWQTTQIKERRPALFMEQLKSRLNSIYAVHPEFNINALSIGQIKKDSLETLIQNAAKLEAKLKVPRAIFVHGDFNIDNIIYDATSDQVSFIDLHRSEYSDFVQDLSVLIVSYYRLCDFDPTVRHRISQTMQAIYDFGERYAQTIGDATYGQRMALGLARSFISSTRFILDKTHAKTMQFKGRFLIEQVLDFQAALRKDATSSPYQVPKDIFND</sequence>
<dbReference type="Gene3D" id="3.90.1200.10">
    <property type="match status" value="1"/>
</dbReference>
<dbReference type="InterPro" id="IPR011009">
    <property type="entry name" value="Kinase-like_dom_sf"/>
</dbReference>
<dbReference type="Gene3D" id="1.20.58.220">
    <property type="entry name" value="Phosphate transport system protein phou homolog 2, domain 2"/>
    <property type="match status" value="1"/>
</dbReference>
<name>A0A6F8PPW5_9GAMM</name>